<keyword evidence="6 7" id="KW-0505">Motor protein</keyword>
<dbReference type="SUPFAM" id="SSF52540">
    <property type="entry name" value="P-loop containing nucleoside triphosphate hydrolases"/>
    <property type="match status" value="1"/>
</dbReference>
<keyword evidence="3 6" id="KW-0547">Nucleotide-binding</keyword>
<name>A0A060TG87_BLAAD</name>
<evidence type="ECO:0000256" key="3">
    <source>
        <dbReference type="ARBA" id="ARBA00022741"/>
    </source>
</evidence>
<evidence type="ECO:0000256" key="6">
    <source>
        <dbReference type="PROSITE-ProRule" id="PRU00283"/>
    </source>
</evidence>
<dbReference type="Gene3D" id="3.40.850.10">
    <property type="entry name" value="Kinesin motor domain"/>
    <property type="match status" value="1"/>
</dbReference>
<organism evidence="10">
    <name type="scientific">Blastobotrys adeninivorans</name>
    <name type="common">Yeast</name>
    <name type="synonym">Arxula adeninivorans</name>
    <dbReference type="NCBI Taxonomy" id="409370"/>
    <lineage>
        <taxon>Eukaryota</taxon>
        <taxon>Fungi</taxon>
        <taxon>Dikarya</taxon>
        <taxon>Ascomycota</taxon>
        <taxon>Saccharomycotina</taxon>
        <taxon>Dipodascomycetes</taxon>
        <taxon>Dipodascales</taxon>
        <taxon>Trichomonascaceae</taxon>
        <taxon>Blastobotrys</taxon>
    </lineage>
</organism>
<feature type="region of interest" description="Disordered" evidence="8">
    <location>
        <begin position="655"/>
        <end position="699"/>
    </location>
</feature>
<protein>
    <recommendedName>
        <fullName evidence="7">Kinesin-like protein</fullName>
    </recommendedName>
</protein>
<evidence type="ECO:0000313" key="10">
    <source>
        <dbReference type="EMBL" id="CDP37867.1"/>
    </source>
</evidence>
<sequence>MRRSGASTPSSPVPVPVSGQVPQSPGGPLSPLSPKTTSGSIDGLTSPVPSPSPRNRAVAVNVAVRIRPPLEQTASRSIQTCTSNSITIATHDNTKRFVYDRVFGENTGQSDVWNYLSESTSRVVQGYNVSIMAYGQSGSGKSYTMGTADDHKIVADESVMGITSRAARALFQELESGNRTNSISSDSQSIRPPSIHFSAKNRLGAQDLLLDSKPWTVSVSYLEIYNEQLRDLLAASSGSTSNSKQIMIREDAKGNIKVVGLKEVVIDNVYDLLMALEEGSRARQVNSTMMNAHSSRSHAVFSIHLTQKQLDPDTGIITTITSKLNLVDLAGSERLKNTGSVNEGRIKEGISINSGLTALGKVISQLSTRPGSYISYRDSKLTRMLQDSLGGKALTYLIACVSPEAFYVSETLSTLSYAQRARAIQLNPEVQKTGHASTEDLLRTISQLQQEVQHWKARASASSSSSQSAQAMSPLSGSQFGLPLSPSTPTRGEQSLDASLDSSVEASKTRIMRSTEFQSAVESIISDYEQTIESLQESVASCRATNQDLTDMLEEKEESLFYAEMANEELSDLIETLQAQIHRLETRQHVHSNTADLETQVVQLQAQLSTFRAEHKRQNTETQYLISRYNATRKEMEALTREKEQLEAELRRSEITNRVNNSKPPSLDTKLRQFSLSSTSSVTSESDNETAAPLSQPRRRTKAFFVKASVT</sequence>
<dbReference type="PROSITE" id="PS00411">
    <property type="entry name" value="KINESIN_MOTOR_1"/>
    <property type="match status" value="1"/>
</dbReference>
<reference evidence="10" key="1">
    <citation type="submission" date="2014-02" db="EMBL/GenBank/DDBJ databases">
        <authorList>
            <person name="Genoscope - CEA"/>
        </authorList>
    </citation>
    <scope>NUCLEOTIDE SEQUENCE</scope>
    <source>
        <strain evidence="10">LS3</strain>
    </source>
</reference>
<evidence type="ECO:0000256" key="2">
    <source>
        <dbReference type="ARBA" id="ARBA00022490"/>
    </source>
</evidence>
<dbReference type="Pfam" id="PF00225">
    <property type="entry name" value="Kinesin"/>
    <property type="match status" value="1"/>
</dbReference>
<dbReference type="PRINTS" id="PR00380">
    <property type="entry name" value="KINESINHEAVY"/>
</dbReference>
<keyword evidence="7" id="KW-0493">Microtubule</keyword>
<feature type="region of interest" description="Disordered" evidence="8">
    <location>
        <begin position="1"/>
        <end position="55"/>
    </location>
</feature>
<accession>A0A060TG87</accession>
<keyword evidence="5" id="KW-0175">Coiled coil</keyword>
<gene>
    <name evidence="10" type="ORF">GNLVRS02_ARAD1D21340g</name>
</gene>
<feature type="compositionally biased region" description="Low complexity" evidence="8">
    <location>
        <begin position="459"/>
        <end position="471"/>
    </location>
</feature>
<dbReference type="GO" id="GO:0005874">
    <property type="term" value="C:microtubule"/>
    <property type="evidence" value="ECO:0007669"/>
    <property type="project" value="UniProtKB-KW"/>
</dbReference>
<feature type="domain" description="Kinesin motor" evidence="9">
    <location>
        <begin position="59"/>
        <end position="424"/>
    </location>
</feature>
<dbReference type="GO" id="GO:0007052">
    <property type="term" value="P:mitotic spindle organization"/>
    <property type="evidence" value="ECO:0007669"/>
    <property type="project" value="TreeGrafter"/>
</dbReference>
<dbReference type="InterPro" id="IPR027640">
    <property type="entry name" value="Kinesin-like_fam"/>
</dbReference>
<dbReference type="EMBL" id="HG937694">
    <property type="protein sequence ID" value="CDP37867.1"/>
    <property type="molecule type" value="Genomic_DNA"/>
</dbReference>
<keyword evidence="4 6" id="KW-0067">ATP-binding</keyword>
<feature type="compositionally biased region" description="Polar residues" evidence="8">
    <location>
        <begin position="473"/>
        <end position="506"/>
    </location>
</feature>
<dbReference type="GO" id="GO:0005875">
    <property type="term" value="C:microtubule associated complex"/>
    <property type="evidence" value="ECO:0007669"/>
    <property type="project" value="TreeGrafter"/>
</dbReference>
<dbReference type="GO" id="GO:0003777">
    <property type="term" value="F:microtubule motor activity"/>
    <property type="evidence" value="ECO:0007669"/>
    <property type="project" value="InterPro"/>
</dbReference>
<dbReference type="PANTHER" id="PTHR47969">
    <property type="entry name" value="CHROMOSOME-ASSOCIATED KINESIN KIF4A-RELATED"/>
    <property type="match status" value="1"/>
</dbReference>
<dbReference type="GO" id="GO:0005737">
    <property type="term" value="C:cytoplasm"/>
    <property type="evidence" value="ECO:0007669"/>
    <property type="project" value="UniProtKB-SubCell"/>
</dbReference>
<dbReference type="InterPro" id="IPR019821">
    <property type="entry name" value="Kinesin_motor_CS"/>
</dbReference>
<feature type="binding site" evidence="6">
    <location>
        <begin position="135"/>
        <end position="142"/>
    </location>
    <ligand>
        <name>ATP</name>
        <dbReference type="ChEBI" id="CHEBI:30616"/>
    </ligand>
</feature>
<evidence type="ECO:0000259" key="9">
    <source>
        <dbReference type="PROSITE" id="PS50067"/>
    </source>
</evidence>
<comment type="subcellular location">
    <subcellularLocation>
        <location evidence="1">Cytoplasm</location>
    </subcellularLocation>
</comment>
<feature type="compositionally biased region" description="Low complexity" evidence="8">
    <location>
        <begin position="16"/>
        <end position="34"/>
    </location>
</feature>
<dbReference type="InterPro" id="IPR001752">
    <property type="entry name" value="Kinesin_motor_dom"/>
</dbReference>
<dbReference type="AlphaFoldDB" id="A0A060TG87"/>
<feature type="compositionally biased region" description="Low complexity" evidence="8">
    <location>
        <begin position="675"/>
        <end position="685"/>
    </location>
</feature>
<evidence type="ECO:0000256" key="8">
    <source>
        <dbReference type="SAM" id="MobiDB-lite"/>
    </source>
</evidence>
<reference evidence="10" key="2">
    <citation type="submission" date="2014-06" db="EMBL/GenBank/DDBJ databases">
        <title>The complete genome of Blastobotrys (Arxula) adeninivorans LS3 - a yeast of biotechnological interest.</title>
        <authorList>
            <person name="Kunze G."/>
            <person name="Gaillardin C."/>
            <person name="Czernicka M."/>
            <person name="Durrens P."/>
            <person name="Martin T."/>
            <person name="Boer E."/>
            <person name="Gabaldon T."/>
            <person name="Cruz J."/>
            <person name="Talla E."/>
            <person name="Marck C."/>
            <person name="Goffeau A."/>
            <person name="Barbe V."/>
            <person name="Baret P."/>
            <person name="Baronian K."/>
            <person name="Beier S."/>
            <person name="Bleykasten C."/>
            <person name="Bode R."/>
            <person name="Casaregola S."/>
            <person name="Despons L."/>
            <person name="Fairhead C."/>
            <person name="Giersberg M."/>
            <person name="Gierski P."/>
            <person name="Hahnel U."/>
            <person name="Hartmann A."/>
            <person name="Jankowska D."/>
            <person name="Jubin C."/>
            <person name="Jung P."/>
            <person name="Lafontaine I."/>
            <person name="Leh-Louis V."/>
            <person name="Lemaire M."/>
            <person name="Marcet-Houben M."/>
            <person name="Mascher M."/>
            <person name="Morel G."/>
            <person name="Richard G.-F."/>
            <person name="Riechen J."/>
            <person name="Sacerdot C."/>
            <person name="Sarkar A."/>
            <person name="Savel G."/>
            <person name="Schacherer J."/>
            <person name="Sherman D."/>
            <person name="Straub M.-L."/>
            <person name="Stein N."/>
            <person name="Thierry A."/>
            <person name="Trautwein-Schult A."/>
            <person name="Westhof E."/>
            <person name="Worch S."/>
            <person name="Dujon B."/>
            <person name="Souciet J.-L."/>
            <person name="Wincker P."/>
            <person name="Scholz U."/>
            <person name="Neuveglise N."/>
        </authorList>
    </citation>
    <scope>NUCLEOTIDE SEQUENCE</scope>
    <source>
        <strain evidence="10">LS3</strain>
    </source>
</reference>
<feature type="region of interest" description="Disordered" evidence="8">
    <location>
        <begin position="456"/>
        <end position="507"/>
    </location>
</feature>
<dbReference type="GO" id="GO:0051231">
    <property type="term" value="P:spindle elongation"/>
    <property type="evidence" value="ECO:0007669"/>
    <property type="project" value="TreeGrafter"/>
</dbReference>
<dbReference type="GO" id="GO:0007018">
    <property type="term" value="P:microtubule-based movement"/>
    <property type="evidence" value="ECO:0007669"/>
    <property type="project" value="InterPro"/>
</dbReference>
<dbReference type="InterPro" id="IPR036961">
    <property type="entry name" value="Kinesin_motor_dom_sf"/>
</dbReference>
<dbReference type="PhylomeDB" id="A0A060TG87"/>
<dbReference type="SMART" id="SM00129">
    <property type="entry name" value="KISc"/>
    <property type="match status" value="1"/>
</dbReference>
<evidence type="ECO:0000256" key="1">
    <source>
        <dbReference type="ARBA" id="ARBA00004496"/>
    </source>
</evidence>
<dbReference type="PANTHER" id="PTHR47969:SF15">
    <property type="entry name" value="CHROMOSOME-ASSOCIATED KINESIN KIF4A-RELATED"/>
    <property type="match status" value="1"/>
</dbReference>
<dbReference type="InterPro" id="IPR027417">
    <property type="entry name" value="P-loop_NTPase"/>
</dbReference>
<evidence type="ECO:0000256" key="7">
    <source>
        <dbReference type="RuleBase" id="RU000394"/>
    </source>
</evidence>
<dbReference type="GO" id="GO:0005524">
    <property type="term" value="F:ATP binding"/>
    <property type="evidence" value="ECO:0007669"/>
    <property type="project" value="UniProtKB-UniRule"/>
</dbReference>
<proteinExistence type="inferred from homology"/>
<dbReference type="PROSITE" id="PS50067">
    <property type="entry name" value="KINESIN_MOTOR_2"/>
    <property type="match status" value="1"/>
</dbReference>
<dbReference type="GO" id="GO:0008017">
    <property type="term" value="F:microtubule binding"/>
    <property type="evidence" value="ECO:0007669"/>
    <property type="project" value="InterPro"/>
</dbReference>
<evidence type="ECO:0000256" key="4">
    <source>
        <dbReference type="ARBA" id="ARBA00022840"/>
    </source>
</evidence>
<comment type="similarity">
    <text evidence="6 7">Belongs to the TRAFAC class myosin-kinesin ATPase superfamily. Kinesin family.</text>
</comment>
<keyword evidence="2" id="KW-0963">Cytoplasm</keyword>
<evidence type="ECO:0000256" key="5">
    <source>
        <dbReference type="ARBA" id="ARBA00023054"/>
    </source>
</evidence>